<dbReference type="Pfam" id="PF04351">
    <property type="entry name" value="PilP"/>
    <property type="match status" value="1"/>
</dbReference>
<dbReference type="AlphaFoldDB" id="A0AA37WM66"/>
<accession>A0AA37WM66</accession>
<sequence>MFFRLKNYFSLSVALSALVLGGCGGAQHDDLQQFMAETKRRPAGSIEPLPSFSPYEAFIYAAATLRSPFEPPVKVIDPFISGPRSDVTPDLNRVKEYLEEFPVQSLTLVGSISKGGTLWALINDGNGGIHRVREGNYMGRDHGRVISAGKTQLTLVEIVSDGLNGWVERPRTLELQVQD</sequence>
<protein>
    <submittedName>
        <fullName evidence="2">Pilus assembly protein PilP</fullName>
    </submittedName>
</protein>
<evidence type="ECO:0000256" key="1">
    <source>
        <dbReference type="SAM" id="SignalP"/>
    </source>
</evidence>
<evidence type="ECO:0000313" key="2">
    <source>
        <dbReference type="EMBL" id="GLS24501.1"/>
    </source>
</evidence>
<evidence type="ECO:0000313" key="3">
    <source>
        <dbReference type="Proteomes" id="UP001156870"/>
    </source>
</evidence>
<dbReference type="RefSeq" id="WP_284284830.1">
    <property type="nucleotide sequence ID" value="NZ_BSPD01000007.1"/>
</dbReference>
<keyword evidence="1" id="KW-0732">Signal</keyword>
<dbReference type="PIRSF" id="PIRSF016481">
    <property type="entry name" value="Pilus_assembly_PilP"/>
    <property type="match status" value="1"/>
</dbReference>
<feature type="chain" id="PRO_5041318467" evidence="1">
    <location>
        <begin position="29"/>
        <end position="179"/>
    </location>
</feature>
<gene>
    <name evidence="2" type="ORF">GCM10007877_02130</name>
</gene>
<comment type="caution">
    <text evidence="2">The sequence shown here is derived from an EMBL/GenBank/DDBJ whole genome shotgun (WGS) entry which is preliminary data.</text>
</comment>
<dbReference type="EMBL" id="BSPD01000007">
    <property type="protein sequence ID" value="GLS24501.1"/>
    <property type="molecule type" value="Genomic_DNA"/>
</dbReference>
<dbReference type="Proteomes" id="UP001156870">
    <property type="component" value="Unassembled WGS sequence"/>
</dbReference>
<name>A0AA37WM66_9GAMM</name>
<organism evidence="2 3">
    <name type="scientific">Marinibactrum halimedae</name>
    <dbReference type="NCBI Taxonomy" id="1444977"/>
    <lineage>
        <taxon>Bacteria</taxon>
        <taxon>Pseudomonadati</taxon>
        <taxon>Pseudomonadota</taxon>
        <taxon>Gammaproteobacteria</taxon>
        <taxon>Cellvibrionales</taxon>
        <taxon>Cellvibrionaceae</taxon>
        <taxon>Marinibactrum</taxon>
    </lineage>
</organism>
<reference evidence="2 3" key="1">
    <citation type="journal article" date="2014" name="Int. J. Syst. Evol. Microbiol.">
        <title>Complete genome sequence of Corynebacterium casei LMG S-19264T (=DSM 44701T), isolated from a smear-ripened cheese.</title>
        <authorList>
            <consortium name="US DOE Joint Genome Institute (JGI-PGF)"/>
            <person name="Walter F."/>
            <person name="Albersmeier A."/>
            <person name="Kalinowski J."/>
            <person name="Ruckert C."/>
        </authorList>
    </citation>
    <scope>NUCLEOTIDE SEQUENCE [LARGE SCALE GENOMIC DNA]</scope>
    <source>
        <strain evidence="2 3">NBRC 110095</strain>
    </source>
</reference>
<proteinExistence type="predicted"/>
<dbReference type="Gene3D" id="2.30.30.830">
    <property type="match status" value="1"/>
</dbReference>
<keyword evidence="3" id="KW-1185">Reference proteome</keyword>
<feature type="signal peptide" evidence="1">
    <location>
        <begin position="1"/>
        <end position="28"/>
    </location>
</feature>
<dbReference type="PROSITE" id="PS51257">
    <property type="entry name" value="PROKAR_LIPOPROTEIN"/>
    <property type="match status" value="1"/>
</dbReference>
<dbReference type="InterPro" id="IPR007446">
    <property type="entry name" value="PilP"/>
</dbReference>